<name>A0A3R5QUU6_9CLOT</name>
<gene>
    <name evidence="4" type="ORF">C1I91_15985</name>
</gene>
<dbReference type="AlphaFoldDB" id="A0A3R5QUU6"/>
<dbReference type="RefSeq" id="WP_128213751.1">
    <property type="nucleotide sequence ID" value="NZ_CP025746.1"/>
</dbReference>
<dbReference type="PANTHER" id="PTHR43626">
    <property type="entry name" value="ACYL-COA N-ACYLTRANSFERASE"/>
    <property type="match status" value="1"/>
</dbReference>
<accession>A0A3R5QUU6</accession>
<dbReference type="Gene3D" id="3.40.630.30">
    <property type="match status" value="1"/>
</dbReference>
<evidence type="ECO:0000256" key="2">
    <source>
        <dbReference type="ARBA" id="ARBA00023315"/>
    </source>
</evidence>
<feature type="domain" description="N-acetyltransferase" evidence="3">
    <location>
        <begin position="1"/>
        <end position="130"/>
    </location>
</feature>
<dbReference type="SUPFAM" id="SSF55729">
    <property type="entry name" value="Acyl-CoA N-acyltransferases (Nat)"/>
    <property type="match status" value="1"/>
</dbReference>
<dbReference type="Pfam" id="PF00583">
    <property type="entry name" value="Acetyltransf_1"/>
    <property type="match status" value="1"/>
</dbReference>
<dbReference type="InterPro" id="IPR016181">
    <property type="entry name" value="Acyl_CoA_acyltransferase"/>
</dbReference>
<keyword evidence="2" id="KW-0012">Acyltransferase</keyword>
<dbReference type="EMBL" id="CP025746">
    <property type="protein sequence ID" value="QAA33019.1"/>
    <property type="molecule type" value="Genomic_DNA"/>
</dbReference>
<dbReference type="CDD" id="cd04301">
    <property type="entry name" value="NAT_SF"/>
    <property type="match status" value="1"/>
</dbReference>
<sequence length="130" mass="14909">MRIERNAKIDVNELNNLLKSIGWGLNSSQKLEEALKLSWGWVTARDDENRLIGFVQILSDGIKHAYILRLLVHNKYQGKGIGTKIMENLMELLEENNLSPVLLTKPSEEGFYSKFGLSRSNKGFISLFKW</sequence>
<dbReference type="OrthoDB" id="7365228at2"/>
<dbReference type="PROSITE" id="PS51186">
    <property type="entry name" value="GNAT"/>
    <property type="match status" value="1"/>
</dbReference>
<proteinExistence type="predicted"/>
<organism evidence="4 5">
    <name type="scientific">Clostridium manihotivorum</name>
    <dbReference type="NCBI Taxonomy" id="2320868"/>
    <lineage>
        <taxon>Bacteria</taxon>
        <taxon>Bacillati</taxon>
        <taxon>Bacillota</taxon>
        <taxon>Clostridia</taxon>
        <taxon>Eubacteriales</taxon>
        <taxon>Clostridiaceae</taxon>
        <taxon>Clostridium</taxon>
    </lineage>
</organism>
<dbReference type="GO" id="GO:0008080">
    <property type="term" value="F:N-acetyltransferase activity"/>
    <property type="evidence" value="ECO:0007669"/>
    <property type="project" value="InterPro"/>
</dbReference>
<reference evidence="4 5" key="1">
    <citation type="submission" date="2018-01" db="EMBL/GenBank/DDBJ databases">
        <title>Genome Sequencing and Assembly of Anaerobacter polyendosporus strain CT4.</title>
        <authorList>
            <person name="Tachaapaikoon C."/>
            <person name="Sutheeworapong S."/>
            <person name="Jenjaroenpun P."/>
            <person name="Wongsurawat T."/>
            <person name="Nookeaw I."/>
            <person name="Cheawchanlertfa P."/>
            <person name="Kosugi A."/>
            <person name="Cheevadhanarak S."/>
            <person name="Ratanakhanokchai K."/>
        </authorList>
    </citation>
    <scope>NUCLEOTIDE SEQUENCE [LARGE SCALE GENOMIC DNA]</scope>
    <source>
        <strain evidence="4 5">CT4</strain>
    </source>
</reference>
<dbReference type="KEGG" id="cmah:C1I91_15985"/>
<evidence type="ECO:0000259" key="3">
    <source>
        <dbReference type="PROSITE" id="PS51186"/>
    </source>
</evidence>
<dbReference type="PANTHER" id="PTHR43626:SF4">
    <property type="entry name" value="GCN5-RELATED N-ACETYLTRANSFERASE 2, CHLOROPLASTIC"/>
    <property type="match status" value="1"/>
</dbReference>
<keyword evidence="1 4" id="KW-0808">Transferase</keyword>
<evidence type="ECO:0000313" key="4">
    <source>
        <dbReference type="EMBL" id="QAA33019.1"/>
    </source>
</evidence>
<keyword evidence="5" id="KW-1185">Reference proteome</keyword>
<protein>
    <submittedName>
        <fullName evidence="4">N-acetyltransferase</fullName>
    </submittedName>
</protein>
<evidence type="ECO:0000256" key="1">
    <source>
        <dbReference type="ARBA" id="ARBA00022679"/>
    </source>
</evidence>
<evidence type="ECO:0000313" key="5">
    <source>
        <dbReference type="Proteomes" id="UP000286268"/>
    </source>
</evidence>
<dbReference type="InterPro" id="IPR000182">
    <property type="entry name" value="GNAT_dom"/>
</dbReference>
<dbReference type="GO" id="GO:0005737">
    <property type="term" value="C:cytoplasm"/>
    <property type="evidence" value="ECO:0007669"/>
    <property type="project" value="TreeGrafter"/>
</dbReference>
<dbReference type="InterPro" id="IPR045039">
    <property type="entry name" value="NSI-like"/>
</dbReference>
<dbReference type="Proteomes" id="UP000286268">
    <property type="component" value="Chromosome"/>
</dbReference>